<dbReference type="RefSeq" id="WP_157185365.1">
    <property type="nucleotide sequence ID" value="NZ_JACHIT010000001.1"/>
</dbReference>
<protein>
    <recommendedName>
        <fullName evidence="1">IQCH-like ATP-grasp domain-containing protein</fullName>
    </recommendedName>
</protein>
<name>A0A7W9PBG6_9NOCA</name>
<accession>A0A7W9PBG6</accession>
<gene>
    <name evidence="2" type="ORF">BJY24_001866</name>
</gene>
<evidence type="ECO:0000259" key="1">
    <source>
        <dbReference type="Pfam" id="PF24923"/>
    </source>
</evidence>
<sequence>MAHGTARWLSGSRGVWESLRLGAEPDLAIVQIQAPPLGQHVLDFLFRCLPSDRRDVRERHALVDVDDDRAIHLSEKILAHRPLTDRIRATTRAARRRGHTVEGLSCYASSDLMAQMADELEIPLLDTAPDLLRWGTKSGARQIFRTVDVPCPPGTYRLIRSATDLAATLTDLAERLGAAAWFVKIDSGFGSGHGNAVVDGRFIDSPFTATTLGHVLRPCSGKITTDEFLALVERNGCVVERRIEATTGTELAWPSALAYLSRTEHDRDVHVEFLGVHDQVIGAHGEYSSCRYPAGEHYRRDVVGLSGRVFAHLARLGVTGHVGVDFVALTKSVAGQDVSLYALEINLRQTGTTHPHRTARACLPGTWRSDGTAVGPLGREVHYKATDDIASSEYVGLPTAELIRALDRTPGVAFDPRTGTGTVPHLWTTLTPHGKIGATFFGTSPASCNEFEARFIRLLRTLAAEYRDQG</sequence>
<comment type="caution">
    <text evidence="2">The sequence shown here is derived from an EMBL/GenBank/DDBJ whole genome shotgun (WGS) entry which is preliminary data.</text>
</comment>
<organism evidence="2 3">
    <name type="scientific">Nocardia transvalensis</name>
    <dbReference type="NCBI Taxonomy" id="37333"/>
    <lineage>
        <taxon>Bacteria</taxon>
        <taxon>Bacillati</taxon>
        <taxon>Actinomycetota</taxon>
        <taxon>Actinomycetes</taxon>
        <taxon>Mycobacteriales</taxon>
        <taxon>Nocardiaceae</taxon>
        <taxon>Nocardia</taxon>
    </lineage>
</organism>
<dbReference type="InterPro" id="IPR056855">
    <property type="entry name" value="ATP-grasp_IQCH"/>
</dbReference>
<dbReference type="Pfam" id="PF24923">
    <property type="entry name" value="ATP-grasp_IQCH"/>
    <property type="match status" value="1"/>
</dbReference>
<dbReference type="PANTHER" id="PTHR14465">
    <property type="entry name" value="IQ DOMAIN-CONTAINING PROTEIN H"/>
    <property type="match status" value="1"/>
</dbReference>
<dbReference type="AlphaFoldDB" id="A0A7W9PBG6"/>
<dbReference type="EMBL" id="JACHIT010000001">
    <property type="protein sequence ID" value="MBB5912999.1"/>
    <property type="molecule type" value="Genomic_DNA"/>
</dbReference>
<evidence type="ECO:0000313" key="2">
    <source>
        <dbReference type="EMBL" id="MBB5912999.1"/>
    </source>
</evidence>
<keyword evidence="3" id="KW-1185">Reference proteome</keyword>
<dbReference type="Gene3D" id="3.30.470.20">
    <property type="entry name" value="ATP-grasp fold, B domain"/>
    <property type="match status" value="1"/>
</dbReference>
<dbReference type="SUPFAM" id="SSF56059">
    <property type="entry name" value="Glutathione synthetase ATP-binding domain-like"/>
    <property type="match status" value="1"/>
</dbReference>
<dbReference type="PANTHER" id="PTHR14465:SF0">
    <property type="entry name" value="IQ DOMAIN-CONTAINING PROTEIN H"/>
    <property type="match status" value="1"/>
</dbReference>
<evidence type="ECO:0000313" key="3">
    <source>
        <dbReference type="Proteomes" id="UP000540412"/>
    </source>
</evidence>
<feature type="domain" description="IQCH-like ATP-grasp" evidence="1">
    <location>
        <begin position="134"/>
        <end position="199"/>
    </location>
</feature>
<proteinExistence type="predicted"/>
<dbReference type="Proteomes" id="UP000540412">
    <property type="component" value="Unassembled WGS sequence"/>
</dbReference>
<reference evidence="2 3" key="1">
    <citation type="submission" date="2020-08" db="EMBL/GenBank/DDBJ databases">
        <title>Sequencing the genomes of 1000 actinobacteria strains.</title>
        <authorList>
            <person name="Klenk H.-P."/>
        </authorList>
    </citation>
    <scope>NUCLEOTIDE SEQUENCE [LARGE SCALE GENOMIC DNA]</scope>
    <source>
        <strain evidence="2 3">DSM 43582</strain>
    </source>
</reference>
<dbReference type="InterPro" id="IPR038752">
    <property type="entry name" value="IQCH"/>
</dbReference>